<feature type="domain" description="THAP-type" evidence="10">
    <location>
        <begin position="1140"/>
        <end position="1215"/>
    </location>
</feature>
<name>A0A1A9WKB2_9MUSC</name>
<dbReference type="STRING" id="37001.A0A1A9WKB2"/>
<dbReference type="Pfam" id="PF05485">
    <property type="entry name" value="THAP"/>
    <property type="match status" value="32"/>
</dbReference>
<feature type="domain" description="THAP-type" evidence="10">
    <location>
        <begin position="644"/>
        <end position="717"/>
    </location>
</feature>
<feature type="domain" description="THAP-type" evidence="10">
    <location>
        <begin position="2403"/>
        <end position="2477"/>
    </location>
</feature>
<dbReference type="InterPro" id="IPR026516">
    <property type="entry name" value="THAP1/10"/>
</dbReference>
<feature type="region of interest" description="Disordered" evidence="8">
    <location>
        <begin position="199"/>
        <end position="222"/>
    </location>
</feature>
<dbReference type="PROSITE" id="PS00028">
    <property type="entry name" value="ZINC_FINGER_C2H2_1"/>
    <property type="match status" value="3"/>
</dbReference>
<evidence type="ECO:0000313" key="12">
    <source>
        <dbReference type="Proteomes" id="UP000091820"/>
    </source>
</evidence>
<feature type="domain" description="THAP-type" evidence="10">
    <location>
        <begin position="2113"/>
        <end position="2194"/>
    </location>
</feature>
<feature type="domain" description="THAP-type" evidence="10">
    <location>
        <begin position="304"/>
        <end position="381"/>
    </location>
</feature>
<feature type="domain" description="THAP-type" evidence="10">
    <location>
        <begin position="3601"/>
        <end position="3683"/>
    </location>
</feature>
<keyword evidence="3" id="KW-0862">Zinc</keyword>
<dbReference type="PANTHER" id="PTHR46600">
    <property type="entry name" value="THAP DOMAIN-CONTAINING"/>
    <property type="match status" value="1"/>
</dbReference>
<dbReference type="PROSITE" id="PS50950">
    <property type="entry name" value="ZF_THAP"/>
    <property type="match status" value="31"/>
</dbReference>
<feature type="domain" description="THAP-type" evidence="10">
    <location>
        <begin position="3300"/>
        <end position="3375"/>
    </location>
</feature>
<feature type="compositionally biased region" description="Polar residues" evidence="8">
    <location>
        <begin position="199"/>
        <end position="221"/>
    </location>
</feature>
<dbReference type="SMART" id="SM00692">
    <property type="entry name" value="DM3"/>
    <property type="match status" value="31"/>
</dbReference>
<feature type="domain" description="THAP-type" evidence="10">
    <location>
        <begin position="1047"/>
        <end position="1122"/>
    </location>
</feature>
<dbReference type="EnsemblMetazoa" id="GBRI022827-RA">
    <property type="protein sequence ID" value="GBRI022827-PA"/>
    <property type="gene ID" value="GBRI022827"/>
</dbReference>
<accession>A0A1A9WKB2</accession>
<dbReference type="Gene3D" id="3.30.160.60">
    <property type="entry name" value="Classic Zinc Finger"/>
    <property type="match status" value="1"/>
</dbReference>
<reference evidence="12" key="1">
    <citation type="submission" date="2014-03" db="EMBL/GenBank/DDBJ databases">
        <authorList>
            <person name="Aksoy S."/>
            <person name="Warren W."/>
            <person name="Wilson R.K."/>
        </authorList>
    </citation>
    <scope>NUCLEOTIDE SEQUENCE [LARGE SCALE GENOMIC DNA]</scope>
    <source>
        <strain evidence="12">IAEA</strain>
    </source>
</reference>
<dbReference type="PANTHER" id="PTHR46600:SF11">
    <property type="entry name" value="THAP DOMAIN-CONTAINING PROTEIN 10"/>
    <property type="match status" value="1"/>
</dbReference>
<dbReference type="VEuPathDB" id="VectorBase:GBRI022827"/>
<evidence type="ECO:0000256" key="3">
    <source>
        <dbReference type="ARBA" id="ARBA00022833"/>
    </source>
</evidence>
<feature type="domain" description="THAP-type" evidence="10">
    <location>
        <begin position="1471"/>
        <end position="1548"/>
    </location>
</feature>
<evidence type="ECO:0000256" key="6">
    <source>
        <dbReference type="PROSITE-ProRule" id="PRU00309"/>
    </source>
</evidence>
<feature type="domain" description="THAP-type" evidence="10">
    <location>
        <begin position="1982"/>
        <end position="2058"/>
    </location>
</feature>
<feature type="domain" description="THAP-type" evidence="10">
    <location>
        <begin position="2309"/>
        <end position="2383"/>
    </location>
</feature>
<feature type="domain" description="THAP-type" evidence="10">
    <location>
        <begin position="4122"/>
        <end position="4201"/>
    </location>
</feature>
<feature type="domain" description="THAP-type" evidence="10">
    <location>
        <begin position="2867"/>
        <end position="2945"/>
    </location>
</feature>
<feature type="domain" description="THAP-type" evidence="10">
    <location>
        <begin position="2967"/>
        <end position="3047"/>
    </location>
</feature>
<protein>
    <recommendedName>
        <fullName evidence="13">THAP-type domain-containing protein</fullName>
    </recommendedName>
</protein>
<keyword evidence="2 5" id="KW-0863">Zinc-finger</keyword>
<dbReference type="GO" id="GO:0043565">
    <property type="term" value="F:sequence-specific DNA binding"/>
    <property type="evidence" value="ECO:0007669"/>
    <property type="project" value="InterPro"/>
</dbReference>
<evidence type="ECO:0000256" key="8">
    <source>
        <dbReference type="SAM" id="MobiDB-lite"/>
    </source>
</evidence>
<evidence type="ECO:0008006" key="13">
    <source>
        <dbReference type="Google" id="ProtNLM"/>
    </source>
</evidence>
<evidence type="ECO:0000256" key="2">
    <source>
        <dbReference type="ARBA" id="ARBA00022771"/>
    </source>
</evidence>
<sequence>MLYIHYNRDPLNFPRRKVQTERSLTLPICQRCKQVFLKRQNYAHHVALSVCDIVEYDLKCSICPMSFMSNEELNSHEHLHRSNHYFCQKYCGKHYETILECEQHEYTQHDYESYKCNICLLEFPLREELLQHLPLHKFQIRFVCSVCREWFQILAELHEHCVAAPNLCGKFYNKDALNKSQKHDSSHSQLSKVRNSLSYNKIPSETSTQEDSQSNSASRSFIISPDEQEVKTEIKVEPDFYPPLEQGDFDRFDGDYNSENFSSTSSISNQNLNFLHDFQDNASSSTNSSYNMPPASNEAVGGDEDAVCCVRLCGVSKFRSPTLQFFGFPRDNKYLQQWLHNLKMPYDHQANYTQYRICSLHFPKRCMNRYSLSYWAVPTFNLGHDDVANIYQNREISNNIAIGEMSQCYMPGCRSQRGESNVKFYNFPKDLKTLIKWCQNARLPVHAKEPRHFCSRHFEEKCFGKFRLKPWAIPTLHLGTVYGKIHDNPNVSYLEEKKCCLPFCRKSRSDDFNLSLYRFPRDETLLRKWCYNLRLHPDVYRGKNQKICSHHFIKEALGLRKLSPGAVPTLNLGHSDRVNIYENELLSAPINPAPNSFVKMSKYHHSSHSSSSSSIYDEVFTNNCSSSSAKFTSSSTPNSNALDLGDMCLVPSCKNTRHTENITLHTIPRRPEQLKKWCHNLKMNLEKHHKSIRICSAHFESYCIGGCMRPFAVPTLELGHDDPNIYRNPDVIKKLNIRETCCVPCCKRNRDRDHANLHRFPTNPELLQKWCENLQKPVPDGTKLFNDAVCEVHFEDKCLRNKRLEKWAIPTLKLGYEPVVYQLPSEQEIMEFWSKPPAPNNGDELGECCVSTCKRNPQVDDVRLYRPPEDAEQLVKWSHNLQIEVTELSSLKICNLHFEAHCIGKRLLNWAMPTLNLASSVEHLFENPPPTSSNYKRKVKIECQKPQEFTKWSPRCCLSHCRKTRSHDQVQLYRFPVNIHTLTKWCHNLQLPTVGSSHRRICSAHFEAAVLTKRCPIAFAVPTLDLNTPLGYKIYQNSPKLKQHRIINQRCCVVNTCRKTRSDGVQLFRFPNNRVMLNKWRHNLKHLPKGKLSSQFRICSLHFEKHSVGLKRLSPGAIPTLNLGHDSSEDLYPNETRSFFELDKCVVTGCSSSKDMENVRLFKFPREDEELLGKWCHNLKMNTSECLGIRICNKHFETECMGPKLLYKWSIPTLKLGYDENEPLEIIPNPPPEKRTGDVLFKCCVSSCGKTRKYDEAQMNSFPKNIKMFRRWKHNLKLDYLNFKEREKFKICNDHFEAICVGKTRLNFGAIPTLNLGHDDMDDLYKINPDKVKPNLFIKQSTYEEDPLEIGYPNDNIAEEDIEEQMESSILPMDISNLKCAYYECIGPKCLLREPYSLPQTEVFRKMWFSLMSVQDSFAGGESKLCGLHYQKVFENCEEEMLSLMTENEELKADFEKLQNAYHKSEISLIIKSCKCSSRDCTNSLILPHIRLYQFPYGKELKEKWSYNTGIEPDEHRRYLNKVCCIHFESYCFTSNQRLRSWAIPTLELKHLEADTLYKNPDLTKIDRRLLGPHIMKCCVRDCNGENSVIEGESLKLFSFPLDEDLLTKWCENLKMCPQQTPIFKICSLHFERQCYGLTRLRIGAVPTVNLGHSDEPRHCIPNNIKKDVYDIESSPSHSGLGLKQVKIKKSLGSVKCFIPSCRRTRLQHGVRFYTLPSNSKLRRKWCHNLRLSLNLGKLHSLRICSLHFHKKCLDGRNLKPWAVPTLYLGHQEAIFDNPRTLRGQYVPQCVLLHCRHQKISNKNMRFFAFPKTPDLLEKWCKNLRLSIDQCNGYLCERHFEIEVMGLKKLKKGTVPTLNLGHFESLEFDNLNLIEEMKYPNLIDTDGEDNDDDLDCFYGEFKESAEFDLESESLRTPTNWSNLEVKELRITLTPLKQEDLAEIMSVASPLEIEEEENYQTCIESREDDTSEQRQILRKDKAVNNFNPICCLKHCGKEKTPEQHLTTFGFPKDRDLLQKWCDNLGLEPSACIGRVCVDHFELRVMGNRRLKPGAVPTLNLGHNKPLKHTNEPIKTKIIHDEFKFIENNEEEKQANQIIKPAPPPYKTKPAKQSVFRLCCLKHCRRKRMQEKIGATTLTFKIPQDLKRLKQWSALLKLPEEVCRRPTMRLCAKHFESHMINEEKAQLKPNAIPTLNLGYELVNKLESGTETLDIEKCDLKHCGRIADNDDVFLLSFPFKPLVLLRKWCYNTRISYKTKNLKFLKICNDHFDKNVFMKKKCLRFNAVPTLNLGHTGKIYKNPKSYRLKTSLKPKEKCCVINCQEEQEKMYGFPKNSELRRIWSNNLRIETRVALKQQSKVCQRHFTSESFINGTDSLKIEAIPTLQLGGDKDHHLVLEMDAMTQGSPPQCMIRNCGCIPSVDKVKLFNFPQSTEVLEKWLFNLQLTQNYAIENTYICSRHFEKSCIRRGILHEMAIPTLCLGHAGCFYGNEEEMFTTPIKCCVTSCNYNPAEDESEILRSMYRFPKDSENLKKWLENLNISDNIFQKQKSIRICGHHFEEVCKLKGRETLVPNSVPTMNLGYDSKVKNIHRNHFEKCCLQSCKMREKFAVNLHDLPQDLNIRSLWFEELALEDRINTENFICSPHFMAIFERLKEKHKIYLKQYSEYGLLSALYKDLKLLDLMQGFKCSIPKCSTGFKMTAKLFKFPNDVNLFNKWQHNTGLQFEMNKRCLHQICALHFEPRCLSEVKLHRWALPTLKLPNLYSLYVNPPEALPSDHENLKHCCVSDCISEEMPFFQFPSKQINLKKWMHNLDLGAQQCTTNLRVCFKHFEKYCFKKEIGKKQINLKSWSIPTLRLKDKLDLYQNPIEKISFFVCCITTCRKVRNTSEGIYFYKFPRSKTLSKKWLYNAGIAIESFHERMRICSLHFTSDCFVKDCMILRKHTVPTLNLSTPIELMHKNPPKKKLSSVSVAQHYCLVKSCNVMELKNKELYELPKNKIMLSKWWHNLNLGEYNEGLLLADVNKKICRKHFSDECFDKKGELKVKSIPTLNLGHDKEIFQNSDELNAGKLLLQNAIIKVENGSKLKKGMNLKGGSHLKGSHLKASNAEKYVQDGDVKSSNRLFKKTIKNTKSHLIMMPTGQNKIKRIQKVYTKKKSKQLIHKYERYHRDQFEGGGTTTHVIRKNIKSEITLAPPALILKTTRTAANHVVKCSIQNCLELEKDPKLQLFSYPRKIDLLQKWLHQTTIGENIKNRLLLWKKYKICSSHFENQCFQDQRLLYGAIPTINLINKNIKENLCTENLKAYESQRCFVKKCGRSEEYDQIIKCYFPKEKDLLEKWFFNLNITEEEIVGRTWLCHMHFEQRRLKQGKLLPDTVPTLLLDYEPSNKIGFFKNPEICSTSTTSQRKEMLLSTCCVKDCQNAKGGGGNLSAVQFSKFPKQSQILQKWLHNLKIIDSNEVRQYYRVCSLHFELKCFNRFSLKFGSIPTRNLGHQDPDMYEILDEELHNNQIKKSKFYNKKCSYPYCKGNKTKLYDLPQFKLVLEKWWQTMQLSTFNERDQAKVCDIHFYMLYNEHYEIIKIMEEQHPDSAKELIKLYNSIAARGKVIRHRCAVFDCNTDHLNGSNSDIKLYNFPTDSGRAKKWCFNCHLDYEGKIKDDHDHNYKVCALHFEDYCINDIKLQPWAVPTLQLKSSSSSSQFGIYSNDTIMDDTISDIEICCIETCINSQGLKTTNTCLYNFPQERDLLDKWLKCINLKVFDFHKTRICGLHFAEKFLSEDKQLLPLALPTLNLDLIIDTSNKSHENTYSTHSKLPHIETAVTVKQELENWDDWLPTEPFNTPIHETSSNKIENNNANDSYFHEPPPQCEIITVKEEIIDVDYDIKPEICSGFELNNEKHFLKPRIVACYSQNLRVHDFTKKELNLEELQSENHTEMKLKILNSSQYSQNFIENSLNDNKREMSFQTIKLPFKVSIPSTLNRKCESLVNKEEVVSQSSVNNLQNFLQKSNLRKIHEDLQNKVCNKISSDFSVTKHIKEEIFPQPNNRDNMMVQDNKLIKKILGKKFTSLGPPTTDNNNFGNNRQNFKYRNFIENSSIVEHVSSSSTETIDSVDRKTFLTSSIVAASVSSKVSFQACCVAKCLNTTETSLVKIFTEFPSDSELFIKWCFNLKIDPRHYREHSHAVCSAHFDPLCIQDNRSLLHPWAVPTLNLGLPRKSFIHQYELPVNYKSSAECIVWGCNQMKLPLYKFPASPEQSKQWFTNLKLEYTEFRAQTYRICRKHFENHFIDEFEQLKSGCLPTLLLNIHDNEDLTTTSNSLDIMYPLISSPEDLEDHDSSYYEDFEECINHEEEKN</sequence>
<feature type="domain" description="THAP-type" evidence="10">
    <location>
        <begin position="2680"/>
        <end position="2755"/>
    </location>
</feature>
<dbReference type="SMART" id="SM00980">
    <property type="entry name" value="THAP"/>
    <property type="match status" value="32"/>
</dbReference>
<evidence type="ECO:0000259" key="9">
    <source>
        <dbReference type="PROSITE" id="PS50157"/>
    </source>
</evidence>
<feature type="domain" description="C2H2-type" evidence="9">
    <location>
        <begin position="58"/>
        <end position="85"/>
    </location>
</feature>
<proteinExistence type="predicted"/>
<keyword evidence="4 6" id="KW-0238">DNA-binding</keyword>
<feature type="domain" description="THAP-type" evidence="10">
    <location>
        <begin position="405"/>
        <end position="477"/>
    </location>
</feature>
<feature type="domain" description="THAP-type" evidence="10">
    <location>
        <begin position="4215"/>
        <end position="4293"/>
    </location>
</feature>
<reference evidence="11" key="2">
    <citation type="submission" date="2020-05" db="UniProtKB">
        <authorList>
            <consortium name="EnsemblMetazoa"/>
        </authorList>
    </citation>
    <scope>IDENTIFICATION</scope>
    <source>
        <strain evidence="11">IAEA</strain>
    </source>
</reference>
<feature type="domain" description="THAP-type" evidence="10">
    <location>
        <begin position="1576"/>
        <end position="1650"/>
    </location>
</feature>
<dbReference type="SUPFAM" id="SSF57716">
    <property type="entry name" value="Glucocorticoid receptor-like (DNA-binding domain)"/>
    <property type="match status" value="31"/>
</dbReference>
<evidence type="ECO:0000256" key="7">
    <source>
        <dbReference type="SAM" id="Coils"/>
    </source>
</evidence>
<dbReference type="InterPro" id="IPR013087">
    <property type="entry name" value="Znf_C2H2_type"/>
</dbReference>
<feature type="domain" description="THAP-type" evidence="10">
    <location>
        <begin position="1692"/>
        <end position="1768"/>
    </location>
</feature>
<dbReference type="InterPro" id="IPR006612">
    <property type="entry name" value="THAP_Znf"/>
</dbReference>
<dbReference type="SMART" id="SM00355">
    <property type="entry name" value="ZnF_C2H2"/>
    <property type="match status" value="4"/>
</dbReference>
<feature type="domain" description="THAP-type" evidence="10">
    <location>
        <begin position="1787"/>
        <end position="1859"/>
    </location>
</feature>
<dbReference type="Proteomes" id="UP000091820">
    <property type="component" value="Unassembled WGS sequence"/>
</dbReference>
<dbReference type="PROSITE" id="PS50157">
    <property type="entry name" value="ZINC_FINGER_C2H2_2"/>
    <property type="match status" value="1"/>
</dbReference>
<feature type="domain" description="THAP-type" evidence="10">
    <location>
        <begin position="3404"/>
        <end position="3484"/>
    </location>
</feature>
<feature type="domain" description="THAP-type" evidence="10">
    <location>
        <begin position="3203"/>
        <end position="3282"/>
    </location>
</feature>
<feature type="domain" description="THAP-type" evidence="10">
    <location>
        <begin position="953"/>
        <end position="1025"/>
    </location>
</feature>
<keyword evidence="1" id="KW-0479">Metal-binding</keyword>
<feature type="domain" description="THAP-type" evidence="10">
    <location>
        <begin position="737"/>
        <end position="813"/>
    </location>
</feature>
<dbReference type="Gene3D" id="6.20.210.20">
    <property type="entry name" value="THAP domain"/>
    <property type="match status" value="2"/>
</dbReference>
<organism evidence="11 12">
    <name type="scientific">Glossina brevipalpis</name>
    <dbReference type="NCBI Taxonomy" id="37001"/>
    <lineage>
        <taxon>Eukaryota</taxon>
        <taxon>Metazoa</taxon>
        <taxon>Ecdysozoa</taxon>
        <taxon>Arthropoda</taxon>
        <taxon>Hexapoda</taxon>
        <taxon>Insecta</taxon>
        <taxon>Pterygota</taxon>
        <taxon>Neoptera</taxon>
        <taxon>Endopterygota</taxon>
        <taxon>Diptera</taxon>
        <taxon>Brachycera</taxon>
        <taxon>Muscomorpha</taxon>
        <taxon>Hippoboscoidea</taxon>
        <taxon>Glossinidae</taxon>
        <taxon>Glossina</taxon>
    </lineage>
</organism>
<feature type="domain" description="THAP-type" evidence="10">
    <location>
        <begin position="3706"/>
        <end position="3784"/>
    </location>
</feature>
<feature type="domain" description="THAP-type" evidence="10">
    <location>
        <begin position="494"/>
        <end position="571"/>
    </location>
</feature>
<evidence type="ECO:0000259" key="10">
    <source>
        <dbReference type="PROSITE" id="PS50950"/>
    </source>
</evidence>
<feature type="domain" description="THAP-type" evidence="10">
    <location>
        <begin position="2210"/>
        <end position="2288"/>
    </location>
</feature>
<evidence type="ECO:0000256" key="5">
    <source>
        <dbReference type="PROSITE-ProRule" id="PRU00042"/>
    </source>
</evidence>
<evidence type="ECO:0000256" key="1">
    <source>
        <dbReference type="ARBA" id="ARBA00022723"/>
    </source>
</evidence>
<feature type="coiled-coil region" evidence="7">
    <location>
        <begin position="1434"/>
        <end position="1468"/>
    </location>
</feature>
<evidence type="ECO:0000256" key="4">
    <source>
        <dbReference type="ARBA" id="ARBA00023125"/>
    </source>
</evidence>
<feature type="domain" description="THAP-type" evidence="10">
    <location>
        <begin position="2770"/>
        <end position="2852"/>
    </location>
</feature>
<evidence type="ECO:0000313" key="11">
    <source>
        <dbReference type="EnsemblMetazoa" id="GBRI022827-PA"/>
    </source>
</evidence>
<keyword evidence="7" id="KW-0175">Coiled coil</keyword>
<dbReference type="InterPro" id="IPR038441">
    <property type="entry name" value="THAP_Znf_sf"/>
</dbReference>
<keyword evidence="12" id="KW-1185">Reference proteome</keyword>
<feature type="domain" description="THAP-type" evidence="10">
    <location>
        <begin position="2491"/>
        <end position="2576"/>
    </location>
</feature>
<feature type="domain" description="THAP-type" evidence="10">
    <location>
        <begin position="838"/>
        <end position="916"/>
    </location>
</feature>
<feature type="domain" description="THAP-type" evidence="10">
    <location>
        <begin position="1239"/>
        <end position="1315"/>
    </location>
</feature>
<dbReference type="GO" id="GO:0008270">
    <property type="term" value="F:zinc ion binding"/>
    <property type="evidence" value="ECO:0007669"/>
    <property type="project" value="UniProtKB-KW"/>
</dbReference>